<dbReference type="EMBL" id="JAWMAJ010000071">
    <property type="protein sequence ID" value="MDV7218616.1"/>
    <property type="molecule type" value="Genomic_DNA"/>
</dbReference>
<accession>A0ABU4FF47</accession>
<proteinExistence type="predicted"/>
<evidence type="ECO:0000256" key="1">
    <source>
        <dbReference type="SAM" id="MobiDB-lite"/>
    </source>
</evidence>
<dbReference type="Proteomes" id="UP001187346">
    <property type="component" value="Unassembled WGS sequence"/>
</dbReference>
<name>A0ABU4FF47_9ACTN</name>
<reference evidence="2 3" key="1">
    <citation type="submission" date="2023-10" db="EMBL/GenBank/DDBJ databases">
        <title>Characterization of rhizosphere-enriched actinobacteria from wheat plants lab-grown on chernevaya soil.</title>
        <authorList>
            <person name="Tikhonova E.N."/>
            <person name="Konopkin A."/>
            <person name="Kravchenko I.K."/>
        </authorList>
    </citation>
    <scope>NUCLEOTIDE SEQUENCE [LARGE SCALE GENOMIC DNA]</scope>
    <source>
        <strain evidence="2 3">RR29</strain>
    </source>
</reference>
<organism evidence="2 3">
    <name type="scientific">Streptomyces prunicolor</name>
    <dbReference type="NCBI Taxonomy" id="67348"/>
    <lineage>
        <taxon>Bacteria</taxon>
        <taxon>Bacillati</taxon>
        <taxon>Actinomycetota</taxon>
        <taxon>Actinomycetes</taxon>
        <taxon>Kitasatosporales</taxon>
        <taxon>Streptomycetaceae</taxon>
        <taxon>Streptomyces</taxon>
    </lineage>
</organism>
<keyword evidence="3" id="KW-1185">Reference proteome</keyword>
<evidence type="ECO:0000313" key="2">
    <source>
        <dbReference type="EMBL" id="MDV7218616.1"/>
    </source>
</evidence>
<dbReference type="RefSeq" id="WP_266860045.1">
    <property type="nucleotide sequence ID" value="NZ_CP108676.1"/>
</dbReference>
<feature type="region of interest" description="Disordered" evidence="1">
    <location>
        <begin position="1"/>
        <end position="35"/>
    </location>
</feature>
<feature type="compositionally biased region" description="Polar residues" evidence="1">
    <location>
        <begin position="1"/>
        <end position="17"/>
    </location>
</feature>
<sequence>MMYDQTRAQQPAGQNRTPSERRTPGPEPLLPSSERDKVLQRLRHALNTFADTPRDALAEAESAYDEATAQLVTALAARRDLLRAAWADQDPESQAQSPSEAESESEEFRNALRQYREITQRLLQL</sequence>
<comment type="caution">
    <text evidence="2">The sequence shown here is derived from an EMBL/GenBank/DDBJ whole genome shotgun (WGS) entry which is preliminary data.</text>
</comment>
<gene>
    <name evidence="2" type="ORF">R5A26_21955</name>
</gene>
<evidence type="ECO:0000313" key="3">
    <source>
        <dbReference type="Proteomes" id="UP001187346"/>
    </source>
</evidence>
<feature type="compositionally biased region" description="Low complexity" evidence="1">
    <location>
        <begin position="86"/>
        <end position="100"/>
    </location>
</feature>
<feature type="region of interest" description="Disordered" evidence="1">
    <location>
        <begin position="86"/>
        <end position="111"/>
    </location>
</feature>
<protein>
    <submittedName>
        <fullName evidence="2">Uncharacterized protein</fullName>
    </submittedName>
</protein>